<name>A0A132EE26_9BURK</name>
<dbReference type="AlphaFoldDB" id="A0A132EE26"/>
<proteinExistence type="predicted"/>
<reference evidence="2 3" key="1">
    <citation type="submission" date="2015-11" db="EMBL/GenBank/DDBJ databases">
        <title>Expanding the genomic diversity of Burkholderia species for the development of highly accurate diagnostics.</title>
        <authorList>
            <person name="Sahl J."/>
            <person name="Keim P."/>
            <person name="Wagner D."/>
        </authorList>
    </citation>
    <scope>NUCLEOTIDE SEQUENCE [LARGE SCALE GENOMIC DNA]</scope>
    <source>
        <strain evidence="2 3">MSMB368WGS</strain>
    </source>
</reference>
<dbReference type="EMBL" id="LPJR01000049">
    <property type="protein sequence ID" value="KWF26025.1"/>
    <property type="molecule type" value="Genomic_DNA"/>
</dbReference>
<sequence length="84" mass="9087">MNHPVLKPIRAADGRPRFRTHRRYRITRPRSHAVVLCGSRIVPGSAERPLHCRLAQLGAILPADLAGAGTDPFRSAADSPGNDA</sequence>
<feature type="region of interest" description="Disordered" evidence="1">
    <location>
        <begin position="1"/>
        <end position="25"/>
    </location>
</feature>
<organism evidence="2 3">
    <name type="scientific">Burkholderia pseudomultivorans</name>
    <dbReference type="NCBI Taxonomy" id="1207504"/>
    <lineage>
        <taxon>Bacteria</taxon>
        <taxon>Pseudomonadati</taxon>
        <taxon>Pseudomonadota</taxon>
        <taxon>Betaproteobacteria</taxon>
        <taxon>Burkholderiales</taxon>
        <taxon>Burkholderiaceae</taxon>
        <taxon>Burkholderia</taxon>
        <taxon>Burkholderia cepacia complex</taxon>
    </lineage>
</organism>
<gene>
    <name evidence="2" type="ORF">WT56_20620</name>
</gene>
<dbReference type="Proteomes" id="UP000062912">
    <property type="component" value="Unassembled WGS sequence"/>
</dbReference>
<accession>A0A132EE26</accession>
<comment type="caution">
    <text evidence="2">The sequence shown here is derived from an EMBL/GenBank/DDBJ whole genome shotgun (WGS) entry which is preliminary data.</text>
</comment>
<evidence type="ECO:0000256" key="1">
    <source>
        <dbReference type="SAM" id="MobiDB-lite"/>
    </source>
</evidence>
<evidence type="ECO:0000313" key="3">
    <source>
        <dbReference type="Proteomes" id="UP000062912"/>
    </source>
</evidence>
<protein>
    <submittedName>
        <fullName evidence="2">Uncharacterized protein</fullName>
    </submittedName>
</protein>
<evidence type="ECO:0000313" key="2">
    <source>
        <dbReference type="EMBL" id="KWF26025.1"/>
    </source>
</evidence>